<feature type="region of interest" description="Disordered" evidence="1">
    <location>
        <begin position="1340"/>
        <end position="1369"/>
    </location>
</feature>
<feature type="region of interest" description="Disordered" evidence="1">
    <location>
        <begin position="311"/>
        <end position="336"/>
    </location>
</feature>
<feature type="compositionally biased region" description="Basic and acidic residues" evidence="1">
    <location>
        <begin position="439"/>
        <end position="454"/>
    </location>
</feature>
<feature type="compositionally biased region" description="Basic and acidic residues" evidence="1">
    <location>
        <begin position="1086"/>
        <end position="1098"/>
    </location>
</feature>
<organism evidence="2 3">
    <name type="scientific">Strongylocentrotus purpuratus</name>
    <name type="common">Purple sea urchin</name>
    <dbReference type="NCBI Taxonomy" id="7668"/>
    <lineage>
        <taxon>Eukaryota</taxon>
        <taxon>Metazoa</taxon>
        <taxon>Echinodermata</taxon>
        <taxon>Eleutherozoa</taxon>
        <taxon>Echinozoa</taxon>
        <taxon>Echinoidea</taxon>
        <taxon>Euechinoidea</taxon>
        <taxon>Echinacea</taxon>
        <taxon>Camarodonta</taxon>
        <taxon>Echinidea</taxon>
        <taxon>Strongylocentrotidae</taxon>
        <taxon>Strongylocentrotus</taxon>
    </lineage>
</organism>
<feature type="region of interest" description="Disordered" evidence="1">
    <location>
        <begin position="414"/>
        <end position="464"/>
    </location>
</feature>
<proteinExistence type="predicted"/>
<evidence type="ECO:0000256" key="1">
    <source>
        <dbReference type="SAM" id="MobiDB-lite"/>
    </source>
</evidence>
<dbReference type="Pfam" id="PF17825">
    <property type="entry name" value="DUF5587"/>
    <property type="match status" value="1"/>
</dbReference>
<feature type="compositionally biased region" description="Basic and acidic residues" evidence="1">
    <location>
        <begin position="1340"/>
        <end position="1350"/>
    </location>
</feature>
<feature type="compositionally biased region" description="Basic and acidic residues" evidence="1">
    <location>
        <begin position="255"/>
        <end position="264"/>
    </location>
</feature>
<dbReference type="Proteomes" id="UP000007110">
    <property type="component" value="Unassembled WGS sequence"/>
</dbReference>
<dbReference type="EnsemblMetazoa" id="XM_030995808">
    <property type="protein sequence ID" value="XP_030851668"/>
    <property type="gene ID" value="LOC582176"/>
</dbReference>
<reference evidence="3" key="1">
    <citation type="submission" date="2015-02" db="EMBL/GenBank/DDBJ databases">
        <title>Genome sequencing for Strongylocentrotus purpuratus.</title>
        <authorList>
            <person name="Murali S."/>
            <person name="Liu Y."/>
            <person name="Vee V."/>
            <person name="English A."/>
            <person name="Wang M."/>
            <person name="Skinner E."/>
            <person name="Han Y."/>
            <person name="Muzny D.M."/>
            <person name="Worley K.C."/>
            <person name="Gibbs R.A."/>
        </authorList>
    </citation>
    <scope>NUCLEOTIDE SEQUENCE</scope>
</reference>
<dbReference type="InParanoid" id="A0A7M7PJH2"/>
<dbReference type="PANTHER" id="PTHR35668:SF1">
    <property type="entry name" value="PROTEIN SHORTAGE IN CHIASMATA 1 ORTHOLOG"/>
    <property type="match status" value="1"/>
</dbReference>
<keyword evidence="3" id="KW-1185">Reference proteome</keyword>
<feature type="compositionally biased region" description="Polar residues" evidence="1">
    <location>
        <begin position="1352"/>
        <end position="1369"/>
    </location>
</feature>
<dbReference type="GO" id="GO:0016887">
    <property type="term" value="F:ATP hydrolysis activity"/>
    <property type="evidence" value="ECO:0007669"/>
    <property type="project" value="InterPro"/>
</dbReference>
<dbReference type="PANTHER" id="PTHR35668">
    <property type="entry name" value="PROTEIN SHORTAGE IN CHIASMATA 1 ORTHOLOG"/>
    <property type="match status" value="1"/>
</dbReference>
<evidence type="ECO:0000313" key="3">
    <source>
        <dbReference type="Proteomes" id="UP000007110"/>
    </source>
</evidence>
<dbReference type="KEGG" id="spu:582176"/>
<feature type="compositionally biased region" description="Basic and acidic residues" evidence="1">
    <location>
        <begin position="1110"/>
        <end position="1130"/>
    </location>
</feature>
<reference evidence="2" key="2">
    <citation type="submission" date="2021-01" db="UniProtKB">
        <authorList>
            <consortium name="EnsemblMetazoa"/>
        </authorList>
    </citation>
    <scope>IDENTIFICATION</scope>
</reference>
<dbReference type="GO" id="GO:0003697">
    <property type="term" value="F:single-stranded DNA binding"/>
    <property type="evidence" value="ECO:0000318"/>
    <property type="project" value="GO_Central"/>
</dbReference>
<feature type="region of interest" description="Disordered" evidence="1">
    <location>
        <begin position="1086"/>
        <end position="1149"/>
    </location>
</feature>
<feature type="region of interest" description="Disordered" evidence="1">
    <location>
        <begin position="240"/>
        <end position="264"/>
    </location>
</feature>
<accession>A0A7M7PJH2</accession>
<protein>
    <submittedName>
        <fullName evidence="2">Uncharacterized protein</fullName>
    </submittedName>
</protein>
<dbReference type="OrthoDB" id="5973439at2759"/>
<name>A0A7M7PJH2_STRPU</name>
<feature type="compositionally biased region" description="Polar residues" evidence="1">
    <location>
        <begin position="1099"/>
        <end position="1109"/>
    </location>
</feature>
<sequence length="1369" mass="154187">MTLCQAPTQTLPLWTLRSKRAFSQSSNIQTVVGLLAALKAIVRRRKKPIKRKDSRREYARFMLENLFDVASGARRHQTCKEMCKQLVPKTIKDPFASLPPEQRIEELQLGAVKQEGVITEPHTELNKDLKLFPDVWKDQAKCKEKELLLPELVSSAYTNQCPHPNVCEVMPDHCLRLEQDSYTDPFNWSEREFLESVSSHAIGLHQEQLPRIGQVDGDPVKLNHEGLGPLDHKEKFGDLEQGSLEPPRTPIDVSKSAKDPGLDHVKVPMTPISCFDAEIVTPKTKEKTENRMWKTEQCLHEAVALSLKVPEIKNNEKPDPVPSSPKSQLGLTKEHGNSDVDLLVPWQPVNMTRLMKNKKFTRSVEDIEGAGKIKMLDCAVGSNLEHVTKEEISIGGDECDKLLEPLGMDAERTLQEPTSHDSEEHSSTPSETSMTQTEEPLHEGSKEKTADAAPKRHSPVGDPLMDFLKLRCKETLIRKERDVPIQQPPLPPPLLSEANKKNAGELPPTIEENDTLRPSKPITIKKEMVCKDDFDESKLTPTKSGNKKSKSRVVEVTLTAPFLEMVKVIEEALAPVVSHLHSISALSPSYTLDTLTTDVTRFLLLQHEKQSGTSTVKEDTERHKYIVLLHSYATAIDLMINCDAVSAIMHLALTNERYKDILKGCLDSVRNVLFKKQCLLPKHTLHPKLQEMARLTAEWFQKKLKKEGRDHDPKVLVIIRREYTKLAENVTSVLLSVKGLSASTLSSTPQTTYMAVMEALDKHNCLVISPAQIDESFPWAHFSLVIEYEASPKSPWKELCLRQKIRHIELRCVGHASSGATLGHLSTTDGVNEMKADEKPKQIPLKLIGSESVINSSKLLHMLETRYNILIVERTTASTCNSPLPRTAYADLILDERRGIIIVELESFLGEGAVEPLVHRITMLSQQFCKLWVILEGNGQSNRYALGGHVVVNTCKLQAALSQFAAKSHDFEVKVMYSNDSICTAATINGICDISRKASEAVWHNDDWLTRPWLTERLSKHEKCLTGFPCVNSFSAQVMLTAAPLPVLLSAPLTYLSKLCPWIPTRIIARFHKLVHDESPLCDRPSKVHLTQKREESRPNQAESISRNRSVIDEGSRKAIADEGATRAQEDVYDTGSSDLYPQQRGRRNKWSMLQSERENIDQDEQRQLRQDLPVTIKSEPVDDYPVYDLDGEELYPLERCIPDDLKTPLELLASGDSIRKNQPGLSRYHSEEFDADDAMATNVDHHPTRDLLLHFDKNRSGRRDLSDLLSYSSTGKSGSAPLPARDWTMEEAMQPRQHSSIRASARQAYSGIDALLPSQLQDLRRQEWDVEQRLTNKEMKSDYSKKEQIRLSGQSASVPAQKSKFSTC</sequence>
<dbReference type="GO" id="GO:0000794">
    <property type="term" value="C:condensed nuclear chromosome"/>
    <property type="evidence" value="ECO:0000318"/>
    <property type="project" value="GO_Central"/>
</dbReference>
<dbReference type="InterPro" id="IPR039991">
    <property type="entry name" value="SHOC1"/>
</dbReference>
<feature type="compositionally biased region" description="Basic and acidic residues" evidence="1">
    <location>
        <begin position="414"/>
        <end position="426"/>
    </location>
</feature>
<evidence type="ECO:0000313" key="2">
    <source>
        <dbReference type="EnsemblMetazoa" id="XP_030851668"/>
    </source>
</evidence>
<dbReference type="GeneID" id="582176"/>
<dbReference type="RefSeq" id="XP_030851668.1">
    <property type="nucleotide sequence ID" value="XM_030995808.1"/>
</dbReference>
<dbReference type="GO" id="GO:0000712">
    <property type="term" value="P:resolution of meiotic recombination intermediates"/>
    <property type="evidence" value="ECO:0000318"/>
    <property type="project" value="GO_Central"/>
</dbReference>